<dbReference type="Proteomes" id="UP000050535">
    <property type="component" value="Unassembled WGS sequence"/>
</dbReference>
<accession>A0A0P7GLZ0</accession>
<comment type="caution">
    <text evidence="1">The sequence shown here is derived from an EMBL/GenBank/DDBJ whole genome shotgun (WGS) entry which is preliminary data.</text>
</comment>
<dbReference type="EMBL" id="LGUC01000001">
    <property type="protein sequence ID" value="KPN29569.1"/>
    <property type="molecule type" value="Genomic_DNA"/>
</dbReference>
<reference evidence="2" key="1">
    <citation type="submission" date="2013-11" db="EMBL/GenBank/DDBJ databases">
        <authorList>
            <person name="Hoang H.T."/>
            <person name="Killian M.L."/>
            <person name="Madson D.M."/>
            <person name="Arruda P.H.E."/>
            <person name="Sun D."/>
            <person name="Schwartz K.J."/>
            <person name="Yoon K."/>
        </authorList>
    </citation>
    <scope>NUCLEOTIDE SEQUENCE [LARGE SCALE GENOMIC DNA]</scope>
    <source>
        <strain evidence="2">CDK2</strain>
    </source>
</reference>
<evidence type="ECO:0000313" key="2">
    <source>
        <dbReference type="Proteomes" id="UP000050535"/>
    </source>
</evidence>
<organism evidence="1 2">
    <name type="scientific">Halolamina pelagica</name>
    <dbReference type="NCBI Taxonomy" id="699431"/>
    <lineage>
        <taxon>Archaea</taxon>
        <taxon>Methanobacteriati</taxon>
        <taxon>Methanobacteriota</taxon>
        <taxon>Stenosarchaea group</taxon>
        <taxon>Halobacteria</taxon>
        <taxon>Halobacteriales</taxon>
        <taxon>Haloferacaceae</taxon>
    </lineage>
</organism>
<dbReference type="OrthoDB" id="45790at2157"/>
<dbReference type="STRING" id="699431.SY89_00283"/>
<evidence type="ECO:0000313" key="1">
    <source>
        <dbReference type="EMBL" id="KPN29569.1"/>
    </source>
</evidence>
<name>A0A0P7GLZ0_9EURY</name>
<protein>
    <submittedName>
        <fullName evidence="1">Uncharacterized protein</fullName>
    </submittedName>
</protein>
<sequence length="168" mass="19021">MSQSTLGSTPYRNSDLFSGYYLQERVDDLDEWDCDAEAEAVFKELRSLWESEGGLVSGYNEDTLLGSWIDEVLDALGYDTIQETSLPDTGGYIDRVLYDDATDRRDAMAMKQDGQLSGAFGRAAALLEAKQWDTDFTQRFSEQRSYRDASHQVKYYLEHTPSRCSGGF</sequence>
<dbReference type="AlphaFoldDB" id="A0A0P7GLZ0"/>
<proteinExistence type="predicted"/>
<keyword evidence="2" id="KW-1185">Reference proteome</keyword>
<gene>
    <name evidence="1" type="ORF">SY89_00283</name>
</gene>